<gene>
    <name evidence="1" type="ORF">Pint_15779</name>
</gene>
<proteinExistence type="predicted"/>
<keyword evidence="2" id="KW-1185">Reference proteome</keyword>
<dbReference type="Proteomes" id="UP001163603">
    <property type="component" value="Chromosome 2"/>
</dbReference>
<evidence type="ECO:0000313" key="2">
    <source>
        <dbReference type="Proteomes" id="UP001163603"/>
    </source>
</evidence>
<evidence type="ECO:0000313" key="1">
    <source>
        <dbReference type="EMBL" id="KAJ0048436.1"/>
    </source>
</evidence>
<accession>A0ACC0ZA30</accession>
<dbReference type="EMBL" id="CM047737">
    <property type="protein sequence ID" value="KAJ0048436.1"/>
    <property type="molecule type" value="Genomic_DNA"/>
</dbReference>
<protein>
    <submittedName>
        <fullName evidence="1">Uncharacterized protein</fullName>
    </submittedName>
</protein>
<organism evidence="1 2">
    <name type="scientific">Pistacia integerrima</name>
    <dbReference type="NCBI Taxonomy" id="434235"/>
    <lineage>
        <taxon>Eukaryota</taxon>
        <taxon>Viridiplantae</taxon>
        <taxon>Streptophyta</taxon>
        <taxon>Embryophyta</taxon>
        <taxon>Tracheophyta</taxon>
        <taxon>Spermatophyta</taxon>
        <taxon>Magnoliopsida</taxon>
        <taxon>eudicotyledons</taxon>
        <taxon>Gunneridae</taxon>
        <taxon>Pentapetalae</taxon>
        <taxon>rosids</taxon>
        <taxon>malvids</taxon>
        <taxon>Sapindales</taxon>
        <taxon>Anacardiaceae</taxon>
        <taxon>Pistacia</taxon>
    </lineage>
</organism>
<sequence length="64" mass="7153">MVASGERLSCSGCYTQLSLQGIPLVVDLYVLSLKGYYIVLGTQWLQILGSIIWDFFKNVNEVLP</sequence>
<comment type="caution">
    <text evidence="1">The sequence shown here is derived from an EMBL/GenBank/DDBJ whole genome shotgun (WGS) entry which is preliminary data.</text>
</comment>
<name>A0ACC0ZA30_9ROSI</name>
<reference evidence="2" key="1">
    <citation type="journal article" date="2023" name="G3 (Bethesda)">
        <title>Genome assembly and association tests identify interacting loci associated with vigor, precocity, and sex in interspecific pistachio rootstocks.</title>
        <authorList>
            <person name="Palmer W."/>
            <person name="Jacygrad E."/>
            <person name="Sagayaradj S."/>
            <person name="Cavanaugh K."/>
            <person name="Han R."/>
            <person name="Bertier L."/>
            <person name="Beede B."/>
            <person name="Kafkas S."/>
            <person name="Golino D."/>
            <person name="Preece J."/>
            <person name="Michelmore R."/>
        </authorList>
    </citation>
    <scope>NUCLEOTIDE SEQUENCE [LARGE SCALE GENOMIC DNA]</scope>
</reference>